<comment type="caution">
    <text evidence="1">The sequence shown here is derived from an EMBL/GenBank/DDBJ whole genome shotgun (WGS) entry which is preliminary data.</text>
</comment>
<protein>
    <submittedName>
        <fullName evidence="1">3988_t:CDS:1</fullName>
    </submittedName>
</protein>
<dbReference type="AlphaFoldDB" id="A0A9N9AWW0"/>
<proteinExistence type="predicted"/>
<dbReference type="Proteomes" id="UP000789375">
    <property type="component" value="Unassembled WGS sequence"/>
</dbReference>
<keyword evidence="2" id="KW-1185">Reference proteome</keyword>
<accession>A0A9N9AWW0</accession>
<dbReference type="EMBL" id="CAJVPP010001289">
    <property type="protein sequence ID" value="CAG8546409.1"/>
    <property type="molecule type" value="Genomic_DNA"/>
</dbReference>
<evidence type="ECO:0000313" key="1">
    <source>
        <dbReference type="EMBL" id="CAG8546409.1"/>
    </source>
</evidence>
<organism evidence="1 2">
    <name type="scientific">Funneliformis mosseae</name>
    <name type="common">Endomycorrhizal fungus</name>
    <name type="synonym">Glomus mosseae</name>
    <dbReference type="NCBI Taxonomy" id="27381"/>
    <lineage>
        <taxon>Eukaryota</taxon>
        <taxon>Fungi</taxon>
        <taxon>Fungi incertae sedis</taxon>
        <taxon>Mucoromycota</taxon>
        <taxon>Glomeromycotina</taxon>
        <taxon>Glomeromycetes</taxon>
        <taxon>Glomerales</taxon>
        <taxon>Glomeraceae</taxon>
        <taxon>Funneliformis</taxon>
    </lineage>
</organism>
<evidence type="ECO:0000313" key="2">
    <source>
        <dbReference type="Proteomes" id="UP000789375"/>
    </source>
</evidence>
<gene>
    <name evidence="1" type="ORF">FMOSSE_LOCUS6241</name>
</gene>
<reference evidence="1" key="1">
    <citation type="submission" date="2021-06" db="EMBL/GenBank/DDBJ databases">
        <authorList>
            <person name="Kallberg Y."/>
            <person name="Tangrot J."/>
            <person name="Rosling A."/>
        </authorList>
    </citation>
    <scope>NUCLEOTIDE SEQUENCE</scope>
    <source>
        <strain evidence="1">87-6 pot B 2015</strain>
    </source>
</reference>
<sequence>MLGLEVDNNSTLLQEFDLKNVKSSTHKDEDDKMESYCEEKDDLIDTDKRDISKQQPSVISCVIIDNIQDTIKRCN</sequence>
<name>A0A9N9AWW0_FUNMO</name>